<evidence type="ECO:0008006" key="3">
    <source>
        <dbReference type="Google" id="ProtNLM"/>
    </source>
</evidence>
<evidence type="ECO:0000313" key="1">
    <source>
        <dbReference type="EMBL" id="MFC4011126.1"/>
    </source>
</evidence>
<keyword evidence="2" id="KW-1185">Reference proteome</keyword>
<evidence type="ECO:0000313" key="2">
    <source>
        <dbReference type="Proteomes" id="UP001595851"/>
    </source>
</evidence>
<comment type="caution">
    <text evidence="1">The sequence shown here is derived from an EMBL/GenBank/DDBJ whole genome shotgun (WGS) entry which is preliminary data.</text>
</comment>
<dbReference type="RefSeq" id="WP_379531084.1">
    <property type="nucleotide sequence ID" value="NZ_JBHSBI010000015.1"/>
</dbReference>
<gene>
    <name evidence="1" type="ORF">ACFOY2_28135</name>
</gene>
<accession>A0ABV8GEJ6</accession>
<name>A0ABV8GEJ6_9ACTN</name>
<reference evidence="2" key="1">
    <citation type="journal article" date="2019" name="Int. J. Syst. Evol. Microbiol.">
        <title>The Global Catalogue of Microorganisms (GCM) 10K type strain sequencing project: providing services to taxonomists for standard genome sequencing and annotation.</title>
        <authorList>
            <consortium name="The Broad Institute Genomics Platform"/>
            <consortium name="The Broad Institute Genome Sequencing Center for Infectious Disease"/>
            <person name="Wu L."/>
            <person name="Ma J."/>
        </authorList>
    </citation>
    <scope>NUCLEOTIDE SEQUENCE [LARGE SCALE GENOMIC DNA]</scope>
    <source>
        <strain evidence="2">TBRC 1276</strain>
    </source>
</reference>
<proteinExistence type="predicted"/>
<sequence>MEGPTAEERFRKDSRDLAAGELALIGLAAGDLTESEGGEVVIRLDPRQVSHALFAAGLWGRAQGGGV</sequence>
<protein>
    <recommendedName>
        <fullName evidence="3">DUF397 domain-containing protein</fullName>
    </recommendedName>
</protein>
<dbReference type="EMBL" id="JBHSBI010000015">
    <property type="protein sequence ID" value="MFC4011126.1"/>
    <property type="molecule type" value="Genomic_DNA"/>
</dbReference>
<organism evidence="1 2">
    <name type="scientific">Nonomuraea purpurea</name>
    <dbReference type="NCBI Taxonomy" id="1849276"/>
    <lineage>
        <taxon>Bacteria</taxon>
        <taxon>Bacillati</taxon>
        <taxon>Actinomycetota</taxon>
        <taxon>Actinomycetes</taxon>
        <taxon>Streptosporangiales</taxon>
        <taxon>Streptosporangiaceae</taxon>
        <taxon>Nonomuraea</taxon>
    </lineage>
</organism>
<dbReference type="Proteomes" id="UP001595851">
    <property type="component" value="Unassembled WGS sequence"/>
</dbReference>